<dbReference type="OrthoDB" id="115999at2759"/>
<gene>
    <name evidence="3" type="ORF">PHMEG_00023528</name>
</gene>
<dbReference type="Pfam" id="PF00188">
    <property type="entry name" value="CAP"/>
    <property type="match status" value="1"/>
</dbReference>
<dbReference type="SUPFAM" id="SSF55797">
    <property type="entry name" value="PR-1-like"/>
    <property type="match status" value="1"/>
</dbReference>
<sequence>MNIKGFFAIALVTLLSVVNGEAAVQEVDTIARELQVVNFSSKLTNAINMKRAEKGLKAVCMNSKLMKAAQIQANDMAKNSFVNTRGSDGSIPTVRYKKQGFTPTRSAEMVGAGYVSVDAVVAAWIKSAGAYLYSDLKFIGTGYKYDSTKLYKHYWVLDMANANGEVCG</sequence>
<protein>
    <recommendedName>
        <fullName evidence="2">SCP domain-containing protein</fullName>
    </recommendedName>
</protein>
<feature type="signal peptide" evidence="1">
    <location>
        <begin position="1"/>
        <end position="22"/>
    </location>
</feature>
<feature type="chain" id="PRO_5012013819" description="SCP domain-containing protein" evidence="1">
    <location>
        <begin position="23"/>
        <end position="168"/>
    </location>
</feature>
<reference evidence="4" key="1">
    <citation type="submission" date="2017-03" db="EMBL/GenBank/DDBJ databases">
        <title>Phytopthora megakarya and P. palmivora, two closely related causual agents of cacao black pod achieved similar genome size and gene model numbers by different mechanisms.</title>
        <authorList>
            <person name="Ali S."/>
            <person name="Shao J."/>
            <person name="Larry D.J."/>
            <person name="Kronmiller B."/>
            <person name="Shen D."/>
            <person name="Strem M.D."/>
            <person name="Melnick R.L."/>
            <person name="Guiltinan M.J."/>
            <person name="Tyler B.M."/>
            <person name="Meinhardt L.W."/>
            <person name="Bailey B.A."/>
        </authorList>
    </citation>
    <scope>NUCLEOTIDE SEQUENCE [LARGE SCALE GENOMIC DNA]</scope>
    <source>
        <strain evidence="4">zdho120</strain>
    </source>
</reference>
<dbReference type="InterPro" id="IPR014044">
    <property type="entry name" value="CAP_dom"/>
</dbReference>
<dbReference type="STRING" id="4795.A0A225VGV4"/>
<accession>A0A225VGV4</accession>
<evidence type="ECO:0000259" key="2">
    <source>
        <dbReference type="Pfam" id="PF00188"/>
    </source>
</evidence>
<dbReference type="InterPro" id="IPR035940">
    <property type="entry name" value="CAP_sf"/>
</dbReference>
<proteinExistence type="predicted"/>
<evidence type="ECO:0000313" key="4">
    <source>
        <dbReference type="Proteomes" id="UP000198211"/>
    </source>
</evidence>
<dbReference type="CDD" id="cd05379">
    <property type="entry name" value="CAP_bacterial"/>
    <property type="match status" value="1"/>
</dbReference>
<dbReference type="Proteomes" id="UP000198211">
    <property type="component" value="Unassembled WGS sequence"/>
</dbReference>
<evidence type="ECO:0000256" key="1">
    <source>
        <dbReference type="SAM" id="SignalP"/>
    </source>
</evidence>
<keyword evidence="1" id="KW-0732">Signal</keyword>
<dbReference type="EMBL" id="NBNE01004905">
    <property type="protein sequence ID" value="OWZ04552.1"/>
    <property type="molecule type" value="Genomic_DNA"/>
</dbReference>
<comment type="caution">
    <text evidence="3">The sequence shown here is derived from an EMBL/GenBank/DDBJ whole genome shotgun (WGS) entry which is preliminary data.</text>
</comment>
<name>A0A225VGV4_9STRA</name>
<dbReference type="Gene3D" id="3.40.33.10">
    <property type="entry name" value="CAP"/>
    <property type="match status" value="1"/>
</dbReference>
<dbReference type="AlphaFoldDB" id="A0A225VGV4"/>
<organism evidence="3 4">
    <name type="scientific">Phytophthora megakarya</name>
    <dbReference type="NCBI Taxonomy" id="4795"/>
    <lineage>
        <taxon>Eukaryota</taxon>
        <taxon>Sar</taxon>
        <taxon>Stramenopiles</taxon>
        <taxon>Oomycota</taxon>
        <taxon>Peronosporomycetes</taxon>
        <taxon>Peronosporales</taxon>
        <taxon>Peronosporaceae</taxon>
        <taxon>Phytophthora</taxon>
    </lineage>
</organism>
<evidence type="ECO:0000313" key="3">
    <source>
        <dbReference type="EMBL" id="OWZ04552.1"/>
    </source>
</evidence>
<dbReference type="PANTHER" id="PTHR31157">
    <property type="entry name" value="SCP DOMAIN-CONTAINING PROTEIN"/>
    <property type="match status" value="1"/>
</dbReference>
<keyword evidence="4" id="KW-1185">Reference proteome</keyword>
<feature type="domain" description="SCP" evidence="2">
    <location>
        <begin position="45"/>
        <end position="158"/>
    </location>
</feature>
<dbReference type="PANTHER" id="PTHR31157:SF1">
    <property type="entry name" value="SCP DOMAIN-CONTAINING PROTEIN"/>
    <property type="match status" value="1"/>
</dbReference>